<sequence>MNIILRLPKNLLLLLIKGYQKFISPFLGSNCRFNPSCSSYAMHAINLHGPVKGSWLTLKRIIKCHPLHSGGEDPVPGNPINLKDEK</sequence>
<dbReference type="OrthoDB" id="9801753at2"/>
<dbReference type="AlphaFoldDB" id="A0A1I1JSI7"/>
<dbReference type="GO" id="GO:0005886">
    <property type="term" value="C:plasma membrane"/>
    <property type="evidence" value="ECO:0007669"/>
    <property type="project" value="UniProtKB-SubCell"/>
</dbReference>
<dbReference type="NCBIfam" id="TIGR00278">
    <property type="entry name" value="membrane protein insertion efficiency factor YidD"/>
    <property type="match status" value="1"/>
</dbReference>
<dbReference type="EMBL" id="FOLO01000010">
    <property type="protein sequence ID" value="SFC49488.1"/>
    <property type="molecule type" value="Genomic_DNA"/>
</dbReference>
<dbReference type="Proteomes" id="UP000198862">
    <property type="component" value="Unassembled WGS sequence"/>
</dbReference>
<accession>A0A1I1JSI7</accession>
<dbReference type="SMART" id="SM01234">
    <property type="entry name" value="Haemolytic"/>
    <property type="match status" value="1"/>
</dbReference>
<proteinExistence type="inferred from homology"/>
<keyword evidence="1" id="KW-1003">Cell membrane</keyword>
<name>A0A1I1JSI7_9GAMM</name>
<dbReference type="RefSeq" id="WP_091982937.1">
    <property type="nucleotide sequence ID" value="NZ_FOLO01000010.1"/>
</dbReference>
<keyword evidence="1" id="KW-0472">Membrane</keyword>
<comment type="subcellular location">
    <subcellularLocation>
        <location evidence="1">Cell membrane</location>
        <topology evidence="1">Peripheral membrane protein</topology>
        <orientation evidence="1">Cytoplasmic side</orientation>
    </subcellularLocation>
</comment>
<dbReference type="Pfam" id="PF01809">
    <property type="entry name" value="YidD"/>
    <property type="match status" value="1"/>
</dbReference>
<keyword evidence="3" id="KW-1185">Reference proteome</keyword>
<dbReference type="PANTHER" id="PTHR33383:SF1">
    <property type="entry name" value="MEMBRANE PROTEIN INSERTION EFFICIENCY FACTOR-RELATED"/>
    <property type="match status" value="1"/>
</dbReference>
<comment type="similarity">
    <text evidence="1">Belongs to the UPF0161 family.</text>
</comment>
<gene>
    <name evidence="2" type="ORF">SAMN02745724_01804</name>
</gene>
<evidence type="ECO:0000313" key="3">
    <source>
        <dbReference type="Proteomes" id="UP000198862"/>
    </source>
</evidence>
<dbReference type="InterPro" id="IPR002696">
    <property type="entry name" value="Membr_insert_effic_factor_YidD"/>
</dbReference>
<organism evidence="2 3">
    <name type="scientific">Pseudoalteromonas denitrificans DSM 6059</name>
    <dbReference type="NCBI Taxonomy" id="1123010"/>
    <lineage>
        <taxon>Bacteria</taxon>
        <taxon>Pseudomonadati</taxon>
        <taxon>Pseudomonadota</taxon>
        <taxon>Gammaproteobacteria</taxon>
        <taxon>Alteromonadales</taxon>
        <taxon>Pseudoalteromonadaceae</taxon>
        <taxon>Pseudoalteromonas</taxon>
    </lineage>
</organism>
<dbReference type="PANTHER" id="PTHR33383">
    <property type="entry name" value="MEMBRANE PROTEIN INSERTION EFFICIENCY FACTOR-RELATED"/>
    <property type="match status" value="1"/>
</dbReference>
<protein>
    <recommendedName>
        <fullName evidence="1">Putative membrane protein insertion efficiency factor</fullName>
    </recommendedName>
</protein>
<dbReference type="HAMAP" id="MF_00386">
    <property type="entry name" value="UPF0161_YidD"/>
    <property type="match status" value="1"/>
</dbReference>
<comment type="function">
    <text evidence="1">Could be involved in insertion of integral membrane proteins into the membrane.</text>
</comment>
<evidence type="ECO:0000313" key="2">
    <source>
        <dbReference type="EMBL" id="SFC49488.1"/>
    </source>
</evidence>
<reference evidence="2 3" key="1">
    <citation type="submission" date="2016-10" db="EMBL/GenBank/DDBJ databases">
        <authorList>
            <person name="de Groot N.N."/>
        </authorList>
    </citation>
    <scope>NUCLEOTIDE SEQUENCE [LARGE SCALE GENOMIC DNA]</scope>
    <source>
        <strain evidence="2 3">DSM 6059</strain>
    </source>
</reference>
<evidence type="ECO:0000256" key="1">
    <source>
        <dbReference type="HAMAP-Rule" id="MF_00386"/>
    </source>
</evidence>
<dbReference type="STRING" id="1123010.SAMN02745724_01804"/>